<gene>
    <name evidence="1" type="ORF">GCM10022380_75780</name>
</gene>
<evidence type="ECO:0000313" key="2">
    <source>
        <dbReference type="Proteomes" id="UP001501624"/>
    </source>
</evidence>
<proteinExistence type="predicted"/>
<keyword evidence="2" id="KW-1185">Reference proteome</keyword>
<name>A0ABP7JJJ8_9PSEU</name>
<comment type="caution">
    <text evidence="1">The sequence shown here is derived from an EMBL/GenBank/DDBJ whole genome shotgun (WGS) entry which is preliminary data.</text>
</comment>
<reference evidence="2" key="1">
    <citation type="journal article" date="2019" name="Int. J. Syst. Evol. Microbiol.">
        <title>The Global Catalogue of Microorganisms (GCM) 10K type strain sequencing project: providing services to taxonomists for standard genome sequencing and annotation.</title>
        <authorList>
            <consortium name="The Broad Institute Genomics Platform"/>
            <consortium name="The Broad Institute Genome Sequencing Center for Infectious Disease"/>
            <person name="Wu L."/>
            <person name="Ma J."/>
        </authorList>
    </citation>
    <scope>NUCLEOTIDE SEQUENCE [LARGE SCALE GENOMIC DNA]</scope>
    <source>
        <strain evidence="2">JCM 17017</strain>
    </source>
</reference>
<accession>A0ABP7JJJ8</accession>
<evidence type="ECO:0000313" key="1">
    <source>
        <dbReference type="EMBL" id="GAA3846506.1"/>
    </source>
</evidence>
<protein>
    <submittedName>
        <fullName evidence="1">Uncharacterized protein</fullName>
    </submittedName>
</protein>
<sequence length="74" mass="7776">MGPGCELVRMAPLGTHSDGYLVHTPSVLPVSMDLLMHKIGEEWKVAAFGAAAPPLPGWPPAWWIDGDPAAATAD</sequence>
<organism evidence="1 2">
    <name type="scientific">Amycolatopsis tucumanensis</name>
    <dbReference type="NCBI Taxonomy" id="401106"/>
    <lineage>
        <taxon>Bacteria</taxon>
        <taxon>Bacillati</taxon>
        <taxon>Actinomycetota</taxon>
        <taxon>Actinomycetes</taxon>
        <taxon>Pseudonocardiales</taxon>
        <taxon>Pseudonocardiaceae</taxon>
        <taxon>Amycolatopsis</taxon>
    </lineage>
</organism>
<dbReference type="Proteomes" id="UP001501624">
    <property type="component" value="Unassembled WGS sequence"/>
</dbReference>
<dbReference type="EMBL" id="BAABCM010000015">
    <property type="protein sequence ID" value="GAA3846506.1"/>
    <property type="molecule type" value="Genomic_DNA"/>
</dbReference>